<protein>
    <recommendedName>
        <fullName evidence="6">Solute-binding protein family 3/N-terminal domain-containing protein</fullName>
    </recommendedName>
</protein>
<evidence type="ECO:0000313" key="7">
    <source>
        <dbReference type="EMBL" id="EJZ81648.1"/>
    </source>
</evidence>
<dbReference type="Gene3D" id="3.40.190.10">
    <property type="entry name" value="Periplasmic binding protein-like II"/>
    <property type="match status" value="2"/>
</dbReference>
<dbReference type="PROSITE" id="PS51257">
    <property type="entry name" value="PROKAR_LIPOPROTEIN"/>
    <property type="match status" value="1"/>
</dbReference>
<evidence type="ECO:0000256" key="4">
    <source>
        <dbReference type="SAM" id="MobiDB-lite"/>
    </source>
</evidence>
<dbReference type="Proteomes" id="UP000006078">
    <property type="component" value="Unassembled WGS sequence"/>
</dbReference>
<accession>K0YES9</accession>
<dbReference type="RefSeq" id="WP_004601269.1">
    <property type="nucleotide sequence ID" value="NZ_JH815194.1"/>
</dbReference>
<feature type="region of interest" description="Disordered" evidence="4">
    <location>
        <begin position="316"/>
        <end position="340"/>
    </location>
</feature>
<sequence length="340" mass="35890">MTRQRTTARAAAAVCAAALALSACGIVDDQSEPPPAEAPPGAEEPRAAGFGPPLPLGAEVEPAGAYPPQDTPPAHISASLRPGPGGPEDRVPEILERGRLVVGVDQSLNLISYRDAASGELDGFEVDLAREIARDIFGDPEAVEFRFVESAGGLDTLANSDVDAVIRTMTMTPARAEQVAFSAPYLEAATRLLALNGSGISSVDDLADRTVCVVDNTTGLQTARKHAPRSPILKTRNWSDCLVALQQDQADAILSDDTLLSGIAAQDSLTEIVGPPLDRGFYAVALPPGRDGLVRQVNATIERIGEDGTWRGMHEAWFGSSLPTPPGPPEPRYREEDSDE</sequence>
<keyword evidence="8" id="KW-1185">Reference proteome</keyword>
<dbReference type="PANTHER" id="PTHR30085:SF6">
    <property type="entry name" value="ABC TRANSPORTER GLUTAMINE-BINDING PROTEIN GLNH"/>
    <property type="match status" value="1"/>
</dbReference>
<comment type="caution">
    <text evidence="7">The sequence shown here is derived from an EMBL/GenBank/DDBJ whole genome shotgun (WGS) entry which is preliminary data.</text>
</comment>
<dbReference type="GO" id="GO:0006865">
    <property type="term" value="P:amino acid transport"/>
    <property type="evidence" value="ECO:0007669"/>
    <property type="project" value="TreeGrafter"/>
</dbReference>
<proteinExistence type="inferred from homology"/>
<feature type="signal peptide" evidence="5">
    <location>
        <begin position="1"/>
        <end position="25"/>
    </location>
</feature>
<evidence type="ECO:0000256" key="3">
    <source>
        <dbReference type="ARBA" id="ARBA00022729"/>
    </source>
</evidence>
<comment type="similarity">
    <text evidence="1">Belongs to the bacterial solute-binding protein 3 family.</text>
</comment>
<evidence type="ECO:0000256" key="5">
    <source>
        <dbReference type="SAM" id="SignalP"/>
    </source>
</evidence>
<dbReference type="PATRIC" id="fig|883169.3.peg.1326"/>
<dbReference type="EMBL" id="AHAE01000067">
    <property type="protein sequence ID" value="EJZ81648.1"/>
    <property type="molecule type" value="Genomic_DNA"/>
</dbReference>
<dbReference type="SMART" id="SM00062">
    <property type="entry name" value="PBPb"/>
    <property type="match status" value="1"/>
</dbReference>
<keyword evidence="2" id="KW-0813">Transport</keyword>
<dbReference type="PANTHER" id="PTHR30085">
    <property type="entry name" value="AMINO ACID ABC TRANSPORTER PERMEASE"/>
    <property type="match status" value="1"/>
</dbReference>
<feature type="compositionally biased region" description="Basic and acidic residues" evidence="4">
    <location>
        <begin position="331"/>
        <end position="340"/>
    </location>
</feature>
<dbReference type="STRING" id="29321.AAV33_04610"/>
<feature type="region of interest" description="Disordered" evidence="4">
    <location>
        <begin position="27"/>
        <end position="88"/>
    </location>
</feature>
<dbReference type="InterPro" id="IPR051455">
    <property type="entry name" value="Bact_solute-bind_prot3"/>
</dbReference>
<evidence type="ECO:0000256" key="2">
    <source>
        <dbReference type="ARBA" id="ARBA00022448"/>
    </source>
</evidence>
<dbReference type="GO" id="GO:0030288">
    <property type="term" value="C:outer membrane-bounded periplasmic space"/>
    <property type="evidence" value="ECO:0007669"/>
    <property type="project" value="TreeGrafter"/>
</dbReference>
<feature type="domain" description="Solute-binding protein family 3/N-terminal" evidence="6">
    <location>
        <begin position="99"/>
        <end position="321"/>
    </location>
</feature>
<dbReference type="CDD" id="cd13690">
    <property type="entry name" value="PBP2_GluB"/>
    <property type="match status" value="1"/>
</dbReference>
<dbReference type="HOGENOM" id="CLU_019602_18_4_11"/>
<gene>
    <name evidence="7" type="ORF">HMPREF9719_01379</name>
</gene>
<dbReference type="InterPro" id="IPR001638">
    <property type="entry name" value="Solute-binding_3/MltF_N"/>
</dbReference>
<reference evidence="7 8" key="1">
    <citation type="submission" date="2012-08" db="EMBL/GenBank/DDBJ databases">
        <title>The Genome Sequence of Turicella otitidis ATCC 51513.</title>
        <authorList>
            <consortium name="The Broad Institute Genome Sequencing Platform"/>
            <person name="Earl A."/>
            <person name="Ward D."/>
            <person name="Feldgarden M."/>
            <person name="Gevers D."/>
            <person name="Huys G."/>
            <person name="Walker B."/>
            <person name="Young S.K."/>
            <person name="Zeng Q."/>
            <person name="Gargeya S."/>
            <person name="Fitzgerald M."/>
            <person name="Haas B."/>
            <person name="Abouelleil A."/>
            <person name="Alvarado L."/>
            <person name="Arachchi H.M."/>
            <person name="Berlin A.M."/>
            <person name="Chapman S.B."/>
            <person name="Goldberg J."/>
            <person name="Griggs A."/>
            <person name="Gujja S."/>
            <person name="Hansen M."/>
            <person name="Howarth C."/>
            <person name="Imamovic A."/>
            <person name="Larimer J."/>
            <person name="McCowen C."/>
            <person name="Montmayeur A."/>
            <person name="Murphy C."/>
            <person name="Neiman D."/>
            <person name="Pearson M."/>
            <person name="Priest M."/>
            <person name="Roberts A."/>
            <person name="Saif S."/>
            <person name="Shea T."/>
            <person name="Sisk P."/>
            <person name="Sykes S."/>
            <person name="Wortman J."/>
            <person name="Nusbaum C."/>
            <person name="Birren B."/>
        </authorList>
    </citation>
    <scope>NUCLEOTIDE SEQUENCE [LARGE SCALE GENOMIC DNA]</scope>
    <source>
        <strain evidence="7 8">ATCC 51513</strain>
    </source>
</reference>
<evidence type="ECO:0000256" key="1">
    <source>
        <dbReference type="ARBA" id="ARBA00010333"/>
    </source>
</evidence>
<feature type="chain" id="PRO_5039185266" description="Solute-binding protein family 3/N-terminal domain-containing protein" evidence="5">
    <location>
        <begin position="26"/>
        <end position="340"/>
    </location>
</feature>
<name>K0YES9_9CORY</name>
<dbReference type="AlphaFoldDB" id="K0YES9"/>
<evidence type="ECO:0000313" key="8">
    <source>
        <dbReference type="Proteomes" id="UP000006078"/>
    </source>
</evidence>
<evidence type="ECO:0000259" key="6">
    <source>
        <dbReference type="SMART" id="SM00062"/>
    </source>
</evidence>
<dbReference type="GO" id="GO:0005576">
    <property type="term" value="C:extracellular region"/>
    <property type="evidence" value="ECO:0007669"/>
    <property type="project" value="TreeGrafter"/>
</dbReference>
<dbReference type="SUPFAM" id="SSF53850">
    <property type="entry name" value="Periplasmic binding protein-like II"/>
    <property type="match status" value="1"/>
</dbReference>
<organism evidence="7 8">
    <name type="scientific">Corynebacterium otitidis ATCC 51513</name>
    <dbReference type="NCBI Taxonomy" id="883169"/>
    <lineage>
        <taxon>Bacteria</taxon>
        <taxon>Bacillati</taxon>
        <taxon>Actinomycetota</taxon>
        <taxon>Actinomycetes</taxon>
        <taxon>Mycobacteriales</taxon>
        <taxon>Corynebacteriaceae</taxon>
        <taxon>Corynebacterium</taxon>
    </lineage>
</organism>
<dbReference type="Pfam" id="PF00497">
    <property type="entry name" value="SBP_bac_3"/>
    <property type="match status" value="1"/>
</dbReference>
<keyword evidence="3 5" id="KW-0732">Signal</keyword>
<dbReference type="eggNOG" id="COG0834">
    <property type="taxonomic scope" value="Bacteria"/>
</dbReference>